<accession>A3IPF6</accession>
<keyword evidence="1" id="KW-0812">Transmembrane</keyword>
<dbReference type="InterPro" id="IPR030917">
    <property type="entry name" value="Cyanoexo_CrtB_assoc"/>
</dbReference>
<dbReference type="NCBIfam" id="TIGR04533">
    <property type="entry name" value="cyanosortB_assc"/>
    <property type="match status" value="1"/>
</dbReference>
<protein>
    <recommendedName>
        <fullName evidence="4">Cyanoexosortase B system-associated protein</fullName>
    </recommendedName>
</protein>
<dbReference type="Proteomes" id="UP000003781">
    <property type="component" value="Unassembled WGS sequence"/>
</dbReference>
<organism evidence="2 3">
    <name type="scientific">Crocosphaera chwakensis CCY0110</name>
    <dbReference type="NCBI Taxonomy" id="391612"/>
    <lineage>
        <taxon>Bacteria</taxon>
        <taxon>Bacillati</taxon>
        <taxon>Cyanobacteriota</taxon>
        <taxon>Cyanophyceae</taxon>
        <taxon>Oscillatoriophycideae</taxon>
        <taxon>Chroococcales</taxon>
        <taxon>Aphanothecaceae</taxon>
        <taxon>Crocosphaera</taxon>
        <taxon>Crocosphaera chwakensis</taxon>
    </lineage>
</organism>
<gene>
    <name evidence="2" type="ORF">CY0110_26358</name>
</gene>
<keyword evidence="1" id="KW-1133">Transmembrane helix</keyword>
<dbReference type="EMBL" id="AAXW01000012">
    <property type="protein sequence ID" value="EAZ91721.1"/>
    <property type="molecule type" value="Genomic_DNA"/>
</dbReference>
<name>A3IPF6_9CHRO</name>
<dbReference type="AlphaFoldDB" id="A3IPF6"/>
<keyword evidence="3" id="KW-1185">Reference proteome</keyword>
<evidence type="ECO:0000313" key="3">
    <source>
        <dbReference type="Proteomes" id="UP000003781"/>
    </source>
</evidence>
<evidence type="ECO:0008006" key="4">
    <source>
        <dbReference type="Google" id="ProtNLM"/>
    </source>
</evidence>
<dbReference type="eggNOG" id="ENOG502ZVXU">
    <property type="taxonomic scope" value="Bacteria"/>
</dbReference>
<keyword evidence="1" id="KW-0472">Membrane</keyword>
<evidence type="ECO:0000313" key="2">
    <source>
        <dbReference type="EMBL" id="EAZ91721.1"/>
    </source>
</evidence>
<sequence>MNSLITKMIPNKDMFKFKKGLFTSQVVILCLLGLAIIFVAVPNYLTQQWSWSELPRVPEVAQMRKIPETSLNFTGWTTLGQKELSINNYPWSFQVIEKSGQKPVVIALKGQKYYKDHPEVEWVDLQGIEKWKSDSSQTLKFPSEIEPNHSITARWFQAWNQKTYAVLQWYAWPGGGHHSPSQWFLADQKAQLKNKRVPWVAVSIKIPMEALGNLKDMESLAKSLGQEVQKALEKEVFIDKSQS</sequence>
<feature type="transmembrane region" description="Helical" evidence="1">
    <location>
        <begin position="21"/>
        <end position="45"/>
    </location>
</feature>
<evidence type="ECO:0000256" key="1">
    <source>
        <dbReference type="SAM" id="Phobius"/>
    </source>
</evidence>
<proteinExistence type="predicted"/>
<reference evidence="2 3" key="1">
    <citation type="submission" date="2007-03" db="EMBL/GenBank/DDBJ databases">
        <authorList>
            <person name="Stal L."/>
            <person name="Ferriera S."/>
            <person name="Johnson J."/>
            <person name="Kravitz S."/>
            <person name="Beeson K."/>
            <person name="Sutton G."/>
            <person name="Rogers Y.-H."/>
            <person name="Friedman R."/>
            <person name="Frazier M."/>
            <person name="Venter J.C."/>
        </authorList>
    </citation>
    <scope>NUCLEOTIDE SEQUENCE [LARGE SCALE GENOMIC DNA]</scope>
    <source>
        <strain evidence="2 3">CCY0110</strain>
    </source>
</reference>
<comment type="caution">
    <text evidence="2">The sequence shown here is derived from an EMBL/GenBank/DDBJ whole genome shotgun (WGS) entry which is preliminary data.</text>
</comment>